<dbReference type="PANTHER" id="PTHR10744:SF1">
    <property type="entry name" value="SMALL RIBOSOMAL SUBUNIT PROTEIN US17M"/>
    <property type="match status" value="1"/>
</dbReference>
<feature type="compositionally biased region" description="Basic and acidic residues" evidence="4">
    <location>
        <begin position="98"/>
        <end position="123"/>
    </location>
</feature>
<dbReference type="Pfam" id="PF00366">
    <property type="entry name" value="Ribosomal_S17"/>
    <property type="match status" value="1"/>
</dbReference>
<dbReference type="Gene3D" id="2.40.50.140">
    <property type="entry name" value="Nucleic acid-binding proteins"/>
    <property type="match status" value="1"/>
</dbReference>
<comment type="similarity">
    <text evidence="1">Belongs to the universal ribosomal protein uS17 family.</text>
</comment>
<dbReference type="InterPro" id="IPR000266">
    <property type="entry name" value="Ribosomal_uS17"/>
</dbReference>
<feature type="region of interest" description="Disordered" evidence="4">
    <location>
        <begin position="180"/>
        <end position="218"/>
    </location>
</feature>
<dbReference type="CDD" id="cd00364">
    <property type="entry name" value="Ribosomal_uS17"/>
    <property type="match status" value="1"/>
</dbReference>
<dbReference type="Proteomes" id="UP001201980">
    <property type="component" value="Unassembled WGS sequence"/>
</dbReference>
<dbReference type="GO" id="GO:0003735">
    <property type="term" value="F:structural constituent of ribosome"/>
    <property type="evidence" value="ECO:0007669"/>
    <property type="project" value="InterPro"/>
</dbReference>
<dbReference type="GO" id="GO:0005840">
    <property type="term" value="C:ribosome"/>
    <property type="evidence" value="ECO:0007669"/>
    <property type="project" value="UniProtKB-KW"/>
</dbReference>
<reference evidence="5" key="1">
    <citation type="submission" date="2022-07" db="EMBL/GenBank/DDBJ databases">
        <title>Draft genome sequence of Zalerion maritima ATCC 34329, a (micro)plastics degrading marine fungus.</title>
        <authorList>
            <person name="Paco A."/>
            <person name="Goncalves M.F.M."/>
            <person name="Rocha-Santos T.A.P."/>
            <person name="Alves A."/>
        </authorList>
    </citation>
    <scope>NUCLEOTIDE SEQUENCE</scope>
    <source>
        <strain evidence="5">ATCC 34329</strain>
    </source>
</reference>
<evidence type="ECO:0000256" key="1">
    <source>
        <dbReference type="ARBA" id="ARBA00010254"/>
    </source>
</evidence>
<dbReference type="SUPFAM" id="SSF50249">
    <property type="entry name" value="Nucleic acid-binding proteins"/>
    <property type="match status" value="1"/>
</dbReference>
<dbReference type="AlphaFoldDB" id="A0AAD5RWR3"/>
<keyword evidence="2" id="KW-0689">Ribosomal protein</keyword>
<organism evidence="5 6">
    <name type="scientific">Zalerion maritima</name>
    <dbReference type="NCBI Taxonomy" id="339359"/>
    <lineage>
        <taxon>Eukaryota</taxon>
        <taxon>Fungi</taxon>
        <taxon>Dikarya</taxon>
        <taxon>Ascomycota</taxon>
        <taxon>Pezizomycotina</taxon>
        <taxon>Sordariomycetes</taxon>
        <taxon>Lulworthiomycetidae</taxon>
        <taxon>Lulworthiales</taxon>
        <taxon>Lulworthiaceae</taxon>
        <taxon>Zalerion</taxon>
    </lineage>
</organism>
<gene>
    <name evidence="5" type="ORF">MKZ38_007492</name>
</gene>
<evidence type="ECO:0000313" key="5">
    <source>
        <dbReference type="EMBL" id="KAJ2904656.1"/>
    </source>
</evidence>
<dbReference type="GO" id="GO:0005739">
    <property type="term" value="C:mitochondrion"/>
    <property type="evidence" value="ECO:0007669"/>
    <property type="project" value="TreeGrafter"/>
</dbReference>
<dbReference type="EMBL" id="JAKWBI020000048">
    <property type="protein sequence ID" value="KAJ2904656.1"/>
    <property type="molecule type" value="Genomic_DNA"/>
</dbReference>
<feature type="region of interest" description="Disordered" evidence="4">
    <location>
        <begin position="94"/>
        <end position="153"/>
    </location>
</feature>
<dbReference type="GO" id="GO:1990904">
    <property type="term" value="C:ribonucleoprotein complex"/>
    <property type="evidence" value="ECO:0007669"/>
    <property type="project" value="UniProtKB-KW"/>
</dbReference>
<comment type="caution">
    <text evidence="5">The sequence shown here is derived from an EMBL/GenBank/DDBJ whole genome shotgun (WGS) entry which is preliminary data.</text>
</comment>
<dbReference type="GO" id="GO:0006412">
    <property type="term" value="P:translation"/>
    <property type="evidence" value="ECO:0007669"/>
    <property type="project" value="InterPro"/>
</dbReference>
<evidence type="ECO:0000256" key="2">
    <source>
        <dbReference type="ARBA" id="ARBA00022980"/>
    </source>
</evidence>
<evidence type="ECO:0008006" key="7">
    <source>
        <dbReference type="Google" id="ProtNLM"/>
    </source>
</evidence>
<proteinExistence type="inferred from homology"/>
<feature type="compositionally biased region" description="Basic and acidic residues" evidence="4">
    <location>
        <begin position="131"/>
        <end position="145"/>
    </location>
</feature>
<dbReference type="InterPro" id="IPR012340">
    <property type="entry name" value="NA-bd_OB-fold"/>
</dbReference>
<keyword evidence="3" id="KW-0687">Ribonucleoprotein</keyword>
<evidence type="ECO:0000313" key="6">
    <source>
        <dbReference type="Proteomes" id="UP001201980"/>
    </source>
</evidence>
<evidence type="ECO:0000256" key="3">
    <source>
        <dbReference type="ARBA" id="ARBA00023274"/>
    </source>
</evidence>
<protein>
    <recommendedName>
        <fullName evidence="7">Ribosomal protein S17</fullName>
    </recommendedName>
</protein>
<name>A0AAD5RWR3_9PEZI</name>
<keyword evidence="6" id="KW-1185">Reference proteome</keyword>
<evidence type="ECO:0000256" key="4">
    <source>
        <dbReference type="SAM" id="MobiDB-lite"/>
    </source>
</evidence>
<sequence length="218" mass="24240">MAARAALANQTGRGFREIVGVVVNAGKMDRTVTVKVGGLKWNRRVQKNFKVPKQHLVHDPLNSLRLGDVLAIQPGWRVSRRKRHVVSRLILPASGTPLEDRPPVPTEDERVAERDRKSAEKKDRKLRNKKERWDKRREEALQEKEKRRKLKAESFVHSGMGTLLREKGTLEEQMRRLGLDGMAGNAGPDGGVGAKKGEHEGGMGAAAAEEPVNKGKEG</sequence>
<accession>A0AAD5RWR3</accession>
<dbReference type="PANTHER" id="PTHR10744">
    <property type="entry name" value="40S RIBOSOMAL PROTEIN S11 FAMILY MEMBER"/>
    <property type="match status" value="1"/>
</dbReference>